<evidence type="ECO:0000256" key="3">
    <source>
        <dbReference type="ARBA" id="ARBA00022771"/>
    </source>
</evidence>
<dbReference type="PROSITE" id="PS50157">
    <property type="entry name" value="ZINC_FINGER_C2H2_2"/>
    <property type="match status" value="1"/>
</dbReference>
<comment type="subcellular location">
    <subcellularLocation>
        <location evidence="1">Nucleus</location>
    </subcellularLocation>
</comment>
<organism evidence="10 11">
    <name type="scientific">Fraxinus pennsylvanica</name>
    <dbReference type="NCBI Taxonomy" id="56036"/>
    <lineage>
        <taxon>Eukaryota</taxon>
        <taxon>Viridiplantae</taxon>
        <taxon>Streptophyta</taxon>
        <taxon>Embryophyta</taxon>
        <taxon>Tracheophyta</taxon>
        <taxon>Spermatophyta</taxon>
        <taxon>Magnoliopsida</taxon>
        <taxon>eudicotyledons</taxon>
        <taxon>Gunneridae</taxon>
        <taxon>Pentapetalae</taxon>
        <taxon>asterids</taxon>
        <taxon>lamiids</taxon>
        <taxon>Lamiales</taxon>
        <taxon>Oleaceae</taxon>
        <taxon>Oleeae</taxon>
        <taxon>Fraxinus</taxon>
    </lineage>
</organism>
<dbReference type="GO" id="GO:0008270">
    <property type="term" value="F:zinc ion binding"/>
    <property type="evidence" value="ECO:0007669"/>
    <property type="project" value="UniProtKB-KW"/>
</dbReference>
<evidence type="ECO:0000256" key="4">
    <source>
        <dbReference type="ARBA" id="ARBA00022833"/>
    </source>
</evidence>
<keyword evidence="3 8" id="KW-0863">Zinc-finger</keyword>
<keyword evidence="6" id="KW-0804">Transcription</keyword>
<dbReference type="SMART" id="SM00355">
    <property type="entry name" value="ZnF_C2H2"/>
    <property type="match status" value="1"/>
</dbReference>
<dbReference type="SUPFAM" id="SSF57667">
    <property type="entry name" value="beta-beta-alpha zinc fingers"/>
    <property type="match status" value="1"/>
</dbReference>
<evidence type="ECO:0000256" key="8">
    <source>
        <dbReference type="PROSITE-ProRule" id="PRU00042"/>
    </source>
</evidence>
<keyword evidence="2" id="KW-0479">Metal-binding</keyword>
<accession>A0AAD2A9T6</accession>
<dbReference type="Gene3D" id="3.30.160.60">
    <property type="entry name" value="Classic Zinc Finger"/>
    <property type="match status" value="1"/>
</dbReference>
<keyword evidence="7" id="KW-0539">Nucleus</keyword>
<dbReference type="GO" id="GO:0005634">
    <property type="term" value="C:nucleus"/>
    <property type="evidence" value="ECO:0007669"/>
    <property type="project" value="UniProtKB-SubCell"/>
</dbReference>
<dbReference type="InterPro" id="IPR052426">
    <property type="entry name" value="Plant_dev_regulator"/>
</dbReference>
<name>A0AAD2A9T6_9LAMI</name>
<dbReference type="InterPro" id="IPR013087">
    <property type="entry name" value="Znf_C2H2_type"/>
</dbReference>
<evidence type="ECO:0000259" key="9">
    <source>
        <dbReference type="PROSITE" id="PS50157"/>
    </source>
</evidence>
<dbReference type="PROSITE" id="PS00028">
    <property type="entry name" value="ZINC_FINGER_C2H2_1"/>
    <property type="match status" value="1"/>
</dbReference>
<sequence length="190" mass="21592">MEKFKWDCETLKGKWDTANLSFEKDLTFGFSWPQRNYHCSFCKKEFKSAQALGGHMNVHRRDRARMRLSPSWEYPNSNPNPSFSSTSSATRFSPYNVKSNTSLSAFSSSAAPSTDQHLQRDDVASLLEGNVDKNLKKGALLRVNDLTVFARSNDPGIWKAKELVKLDLNRGLVQHAKEDLDLELRLGYSN</sequence>
<evidence type="ECO:0000313" key="11">
    <source>
        <dbReference type="Proteomes" id="UP000834106"/>
    </source>
</evidence>
<evidence type="ECO:0000256" key="7">
    <source>
        <dbReference type="ARBA" id="ARBA00023242"/>
    </source>
</evidence>
<protein>
    <recommendedName>
        <fullName evidence="9">C2H2-type domain-containing protein</fullName>
    </recommendedName>
</protein>
<dbReference type="PANTHER" id="PTHR45801:SF110">
    <property type="entry name" value="TRANSCRIPTIONAL REGULATOR SUPERMAN"/>
    <property type="match status" value="1"/>
</dbReference>
<dbReference type="Proteomes" id="UP000834106">
    <property type="component" value="Chromosome 18"/>
</dbReference>
<dbReference type="PANTHER" id="PTHR45801">
    <property type="entry name" value="OS07G0101800 PROTEIN"/>
    <property type="match status" value="1"/>
</dbReference>
<keyword evidence="5" id="KW-0805">Transcription regulation</keyword>
<evidence type="ECO:0000256" key="1">
    <source>
        <dbReference type="ARBA" id="ARBA00004123"/>
    </source>
</evidence>
<keyword evidence="4" id="KW-0862">Zinc</keyword>
<gene>
    <name evidence="10" type="ORF">FPE_LOCUS28675</name>
</gene>
<dbReference type="EMBL" id="OU503053">
    <property type="protein sequence ID" value="CAI9781245.1"/>
    <property type="molecule type" value="Genomic_DNA"/>
</dbReference>
<keyword evidence="11" id="KW-1185">Reference proteome</keyword>
<dbReference type="AlphaFoldDB" id="A0AAD2A9T6"/>
<feature type="domain" description="C2H2-type" evidence="9">
    <location>
        <begin position="37"/>
        <end position="64"/>
    </location>
</feature>
<dbReference type="Pfam" id="PF13912">
    <property type="entry name" value="zf-C2H2_6"/>
    <property type="match status" value="1"/>
</dbReference>
<evidence type="ECO:0000313" key="10">
    <source>
        <dbReference type="EMBL" id="CAI9781245.1"/>
    </source>
</evidence>
<evidence type="ECO:0000256" key="2">
    <source>
        <dbReference type="ARBA" id="ARBA00022723"/>
    </source>
</evidence>
<reference evidence="10" key="1">
    <citation type="submission" date="2023-05" db="EMBL/GenBank/DDBJ databases">
        <authorList>
            <person name="Huff M."/>
        </authorList>
    </citation>
    <scope>NUCLEOTIDE SEQUENCE</scope>
</reference>
<dbReference type="InterPro" id="IPR036236">
    <property type="entry name" value="Znf_C2H2_sf"/>
</dbReference>
<evidence type="ECO:0000256" key="6">
    <source>
        <dbReference type="ARBA" id="ARBA00023163"/>
    </source>
</evidence>
<evidence type="ECO:0000256" key="5">
    <source>
        <dbReference type="ARBA" id="ARBA00023015"/>
    </source>
</evidence>
<proteinExistence type="predicted"/>